<dbReference type="AlphaFoldDB" id="A0A699X4S8"/>
<feature type="non-terminal residue" evidence="4">
    <location>
        <position position="104"/>
    </location>
</feature>
<dbReference type="EMBL" id="BKCJ011787906">
    <property type="protein sequence ID" value="GFD52916.1"/>
    <property type="molecule type" value="Genomic_DNA"/>
</dbReference>
<keyword evidence="1" id="KW-0175">Coiled coil</keyword>
<dbReference type="InterPro" id="IPR037006">
    <property type="entry name" value="CheA-like_homodim_sf"/>
</dbReference>
<dbReference type="GO" id="GO:0005737">
    <property type="term" value="C:cytoplasm"/>
    <property type="evidence" value="ECO:0007669"/>
    <property type="project" value="InterPro"/>
</dbReference>
<dbReference type="GO" id="GO:0006935">
    <property type="term" value="P:chemotaxis"/>
    <property type="evidence" value="ECO:0007669"/>
    <property type="project" value="InterPro"/>
</dbReference>
<dbReference type="GO" id="GO:0000155">
    <property type="term" value="F:phosphorelay sensor kinase activity"/>
    <property type="evidence" value="ECO:0007669"/>
    <property type="project" value="InterPro"/>
</dbReference>
<name>A0A699X4S8_TANCI</name>
<feature type="coiled-coil region" evidence="1">
    <location>
        <begin position="34"/>
        <end position="61"/>
    </location>
</feature>
<feature type="compositionally biased region" description="Basic and acidic residues" evidence="2">
    <location>
        <begin position="63"/>
        <end position="78"/>
    </location>
</feature>
<evidence type="ECO:0000313" key="4">
    <source>
        <dbReference type="EMBL" id="GFD52916.1"/>
    </source>
</evidence>
<dbReference type="SMART" id="SM01231">
    <property type="entry name" value="H-kinase_dim"/>
    <property type="match status" value="1"/>
</dbReference>
<sequence length="104" mass="11946">AGPEMVKVPAEQLEDLVNLAGETSIFRGRIEQQVSDAQVTLAEMETTIERMRDQLRRLDIETQGRILSRDHQSERSGYEEFDPLEMDRHSQLQQLSRALFESAS</sequence>
<dbReference type="InterPro" id="IPR004105">
    <property type="entry name" value="CheA-like_dim"/>
</dbReference>
<feature type="non-terminal residue" evidence="4">
    <location>
        <position position="1"/>
    </location>
</feature>
<dbReference type="InterPro" id="IPR036097">
    <property type="entry name" value="HisK_dim/P_sf"/>
</dbReference>
<dbReference type="PANTHER" id="PTHR43395:SF8">
    <property type="entry name" value="HISTIDINE KINASE"/>
    <property type="match status" value="1"/>
</dbReference>
<evidence type="ECO:0000256" key="2">
    <source>
        <dbReference type="SAM" id="MobiDB-lite"/>
    </source>
</evidence>
<reference evidence="4" key="1">
    <citation type="journal article" date="2019" name="Sci. Rep.">
        <title>Draft genome of Tanacetum cinerariifolium, the natural source of mosquito coil.</title>
        <authorList>
            <person name="Yamashiro T."/>
            <person name="Shiraishi A."/>
            <person name="Satake H."/>
            <person name="Nakayama K."/>
        </authorList>
    </citation>
    <scope>NUCLEOTIDE SEQUENCE</scope>
</reference>
<evidence type="ECO:0000259" key="3">
    <source>
        <dbReference type="SMART" id="SM01231"/>
    </source>
</evidence>
<dbReference type="SUPFAM" id="SSF47384">
    <property type="entry name" value="Homodimeric domain of signal transducing histidine kinase"/>
    <property type="match status" value="1"/>
</dbReference>
<feature type="domain" description="Histidine kinase CheA-like homodimeric" evidence="3">
    <location>
        <begin position="3"/>
        <end position="99"/>
    </location>
</feature>
<dbReference type="PANTHER" id="PTHR43395">
    <property type="entry name" value="SENSOR HISTIDINE KINASE CHEA"/>
    <property type="match status" value="1"/>
</dbReference>
<dbReference type="Gene3D" id="1.10.287.560">
    <property type="entry name" value="Histidine kinase CheA-like, homodimeric domain"/>
    <property type="match status" value="1"/>
</dbReference>
<gene>
    <name evidence="4" type="ORF">Tci_924885</name>
</gene>
<dbReference type="InterPro" id="IPR051315">
    <property type="entry name" value="Bact_Chemotaxis_CheA"/>
</dbReference>
<evidence type="ECO:0000256" key="1">
    <source>
        <dbReference type="SAM" id="Coils"/>
    </source>
</evidence>
<comment type="caution">
    <text evidence="4">The sequence shown here is derived from an EMBL/GenBank/DDBJ whole genome shotgun (WGS) entry which is preliminary data.</text>
</comment>
<organism evidence="4">
    <name type="scientific">Tanacetum cinerariifolium</name>
    <name type="common">Dalmatian daisy</name>
    <name type="synonym">Chrysanthemum cinerariifolium</name>
    <dbReference type="NCBI Taxonomy" id="118510"/>
    <lineage>
        <taxon>Eukaryota</taxon>
        <taxon>Viridiplantae</taxon>
        <taxon>Streptophyta</taxon>
        <taxon>Embryophyta</taxon>
        <taxon>Tracheophyta</taxon>
        <taxon>Spermatophyta</taxon>
        <taxon>Magnoliopsida</taxon>
        <taxon>eudicotyledons</taxon>
        <taxon>Gunneridae</taxon>
        <taxon>Pentapetalae</taxon>
        <taxon>asterids</taxon>
        <taxon>campanulids</taxon>
        <taxon>Asterales</taxon>
        <taxon>Asteraceae</taxon>
        <taxon>Asteroideae</taxon>
        <taxon>Anthemideae</taxon>
        <taxon>Anthemidinae</taxon>
        <taxon>Tanacetum</taxon>
    </lineage>
</organism>
<proteinExistence type="predicted"/>
<feature type="region of interest" description="Disordered" evidence="2">
    <location>
        <begin position="63"/>
        <end position="86"/>
    </location>
</feature>
<protein>
    <recommendedName>
        <fullName evidence="3">Histidine kinase CheA-like homodimeric domain-containing protein</fullName>
    </recommendedName>
</protein>
<accession>A0A699X4S8</accession>